<feature type="compositionally biased region" description="Basic and acidic residues" evidence="1">
    <location>
        <begin position="68"/>
        <end position="78"/>
    </location>
</feature>
<evidence type="ECO:0000313" key="3">
    <source>
        <dbReference type="Proteomes" id="UP000192739"/>
    </source>
</evidence>
<dbReference type="RefSeq" id="WP_069420827.1">
    <property type="nucleotide sequence ID" value="NZ_CBCRZH010000030.1"/>
</dbReference>
<evidence type="ECO:0000313" key="2">
    <source>
        <dbReference type="EMBL" id="ORB04847.1"/>
    </source>
</evidence>
<accession>A0A1E3S9Y0</accession>
<reference evidence="2 3" key="1">
    <citation type="submission" date="2017-02" db="EMBL/GenBank/DDBJ databases">
        <title>The new phylogeny of genus Mycobacterium.</title>
        <authorList>
            <person name="Tortoli E."/>
            <person name="Trovato A."/>
            <person name="Cirillo D.M."/>
        </authorList>
    </citation>
    <scope>NUCLEOTIDE SEQUENCE [LARGE SCALE GENOMIC DNA]</scope>
    <source>
        <strain evidence="2 3">DSM 44049</strain>
    </source>
</reference>
<comment type="caution">
    <text evidence="2">The sequence shown here is derived from an EMBL/GenBank/DDBJ whole genome shotgun (WGS) entry which is preliminary data.</text>
</comment>
<feature type="region of interest" description="Disordered" evidence="1">
    <location>
        <begin position="41"/>
        <end position="92"/>
    </location>
</feature>
<dbReference type="STRING" id="28445.BHQ20_19605"/>
<evidence type="ECO:0000256" key="1">
    <source>
        <dbReference type="SAM" id="MobiDB-lite"/>
    </source>
</evidence>
<dbReference type="EMBL" id="MVHT01000034">
    <property type="protein sequence ID" value="ORB04847.1"/>
    <property type="molecule type" value="Genomic_DNA"/>
</dbReference>
<gene>
    <name evidence="2" type="ORF">BST27_13945</name>
</gene>
<sequence>MTLDVTLETTIGRTGRERHASVAVAPERRPSVTLDVTLETTSRRTGHERHASVAVAPERRPSVTLDVTLDHQKPHEKAPGGSPGAFSSRIAK</sequence>
<protein>
    <submittedName>
        <fullName evidence="2">Uncharacterized protein</fullName>
    </submittedName>
</protein>
<dbReference type="AlphaFoldDB" id="A0A1E3S9Y0"/>
<organism evidence="2 3">
    <name type="scientific">Mycobacterium intermedium</name>
    <dbReference type="NCBI Taxonomy" id="28445"/>
    <lineage>
        <taxon>Bacteria</taxon>
        <taxon>Bacillati</taxon>
        <taxon>Actinomycetota</taxon>
        <taxon>Actinomycetes</taxon>
        <taxon>Mycobacteriales</taxon>
        <taxon>Mycobacteriaceae</taxon>
        <taxon>Mycobacterium</taxon>
        <taxon>Mycobacterium simiae complex</taxon>
    </lineage>
</organism>
<proteinExistence type="predicted"/>
<dbReference type="Proteomes" id="UP000192739">
    <property type="component" value="Unassembled WGS sequence"/>
</dbReference>
<name>A0A1E3S9Y0_MYCIE</name>
<keyword evidence="3" id="KW-1185">Reference proteome</keyword>